<sequence length="216" mass="23068">MERKNIVMIALTCSLVTTIGSVVMITLILQDIHFFHASVMDDMIEFKALVDDAWNGMLEITRQPNDHSYHQKSIFETFERSADHRFKRQEGCDCGQQPHNCPSGPPGLAGEPGKDGSDGLAGQDGKPGTAGIALLFDILLIKGCIKCNPGPQGPPGADGPPGPLGPNGMRGTDGLNGKPGREGLLGSVGDSGPPGQRKIFLHLSPTSFKQFSKIYF</sequence>
<gene>
    <name evidence="5" type="ORF">TCNE_LOCUS19338</name>
</gene>
<evidence type="ECO:0000256" key="3">
    <source>
        <dbReference type="SAM" id="Phobius"/>
    </source>
</evidence>
<reference evidence="5 6" key="2">
    <citation type="submission" date="2018-11" db="EMBL/GenBank/DDBJ databases">
        <authorList>
            <consortium name="Pathogen Informatics"/>
        </authorList>
    </citation>
    <scope>NUCLEOTIDE SEQUENCE [LARGE SCALE GENOMIC DNA]</scope>
</reference>
<evidence type="ECO:0000313" key="7">
    <source>
        <dbReference type="WBParaSite" id="TCNE_0001934201-mRNA-1"/>
    </source>
</evidence>
<proteinExistence type="predicted"/>
<dbReference type="EMBL" id="UYWY01026753">
    <property type="protein sequence ID" value="VDM50659.1"/>
    <property type="molecule type" value="Genomic_DNA"/>
</dbReference>
<feature type="compositionally biased region" description="Pro residues" evidence="2">
    <location>
        <begin position="151"/>
        <end position="164"/>
    </location>
</feature>
<dbReference type="Pfam" id="PF01484">
    <property type="entry name" value="Col_cuticle_N"/>
    <property type="match status" value="1"/>
</dbReference>
<dbReference type="SMART" id="SM01088">
    <property type="entry name" value="Col_cuticle_N"/>
    <property type="match status" value="1"/>
</dbReference>
<dbReference type="AlphaFoldDB" id="A0A183VF18"/>
<dbReference type="WBParaSite" id="TCNE_0001934201-mRNA-1">
    <property type="protein sequence ID" value="TCNE_0001934201-mRNA-1"/>
    <property type="gene ID" value="TCNE_0001934201"/>
</dbReference>
<dbReference type="Pfam" id="PF01391">
    <property type="entry name" value="Collagen"/>
    <property type="match status" value="1"/>
</dbReference>
<dbReference type="Proteomes" id="UP000050794">
    <property type="component" value="Unassembled WGS sequence"/>
</dbReference>
<dbReference type="InterPro" id="IPR002486">
    <property type="entry name" value="Col_cuticle_N"/>
</dbReference>
<evidence type="ECO:0000256" key="2">
    <source>
        <dbReference type="SAM" id="MobiDB-lite"/>
    </source>
</evidence>
<evidence type="ECO:0000256" key="1">
    <source>
        <dbReference type="ARBA" id="ARBA00022737"/>
    </source>
</evidence>
<keyword evidence="1" id="KW-0677">Repeat</keyword>
<keyword evidence="3" id="KW-1133">Transmembrane helix</keyword>
<organism evidence="6 7">
    <name type="scientific">Toxocara canis</name>
    <name type="common">Canine roundworm</name>
    <dbReference type="NCBI Taxonomy" id="6265"/>
    <lineage>
        <taxon>Eukaryota</taxon>
        <taxon>Metazoa</taxon>
        <taxon>Ecdysozoa</taxon>
        <taxon>Nematoda</taxon>
        <taxon>Chromadorea</taxon>
        <taxon>Rhabditida</taxon>
        <taxon>Spirurina</taxon>
        <taxon>Ascaridomorpha</taxon>
        <taxon>Ascaridoidea</taxon>
        <taxon>Toxocaridae</taxon>
        <taxon>Toxocara</taxon>
    </lineage>
</organism>
<evidence type="ECO:0000259" key="4">
    <source>
        <dbReference type="SMART" id="SM01088"/>
    </source>
</evidence>
<dbReference type="InterPro" id="IPR008160">
    <property type="entry name" value="Collagen"/>
</dbReference>
<accession>A0A183VF18</accession>
<evidence type="ECO:0000313" key="6">
    <source>
        <dbReference type="Proteomes" id="UP000050794"/>
    </source>
</evidence>
<feature type="region of interest" description="Disordered" evidence="2">
    <location>
        <begin position="90"/>
        <end position="125"/>
    </location>
</feature>
<feature type="region of interest" description="Disordered" evidence="2">
    <location>
        <begin position="151"/>
        <end position="197"/>
    </location>
</feature>
<keyword evidence="3" id="KW-0812">Transmembrane</keyword>
<protein>
    <submittedName>
        <fullName evidence="7">Col_cuticle_N domain-containing protein</fullName>
    </submittedName>
</protein>
<name>A0A183VF18_TOXCA</name>
<dbReference type="GO" id="GO:0042302">
    <property type="term" value="F:structural constituent of cuticle"/>
    <property type="evidence" value="ECO:0007669"/>
    <property type="project" value="InterPro"/>
</dbReference>
<keyword evidence="3" id="KW-0472">Membrane</keyword>
<feature type="transmembrane region" description="Helical" evidence="3">
    <location>
        <begin position="6"/>
        <end position="29"/>
    </location>
</feature>
<dbReference type="PANTHER" id="PTHR24637">
    <property type="entry name" value="COLLAGEN"/>
    <property type="match status" value="1"/>
</dbReference>
<dbReference type="PANTHER" id="PTHR24637:SF377">
    <property type="entry name" value="COLLAGEN TYPE IX ALPHA 1 CHAIN"/>
    <property type="match status" value="1"/>
</dbReference>
<keyword evidence="6" id="KW-1185">Reference proteome</keyword>
<reference evidence="7" key="1">
    <citation type="submission" date="2016-06" db="UniProtKB">
        <authorList>
            <consortium name="WormBaseParasite"/>
        </authorList>
    </citation>
    <scope>IDENTIFICATION</scope>
</reference>
<evidence type="ECO:0000313" key="5">
    <source>
        <dbReference type="EMBL" id="VDM50659.1"/>
    </source>
</evidence>
<feature type="domain" description="Nematode cuticle collagen N-terminal" evidence="4">
    <location>
        <begin position="5"/>
        <end position="57"/>
    </location>
</feature>